<evidence type="ECO:0000256" key="2">
    <source>
        <dbReference type="ARBA" id="ARBA00022679"/>
    </source>
</evidence>
<dbReference type="AlphaFoldDB" id="A0A9D1DBZ2"/>
<dbReference type="Proteomes" id="UP000824179">
    <property type="component" value="Unassembled WGS sequence"/>
</dbReference>
<dbReference type="PANTHER" id="PTHR23416:SF23">
    <property type="entry name" value="ACETYLTRANSFERASE C18B11.09C-RELATED"/>
    <property type="match status" value="1"/>
</dbReference>
<feature type="domain" description="Maltose/galactoside acetyltransferase" evidence="3">
    <location>
        <begin position="4"/>
        <end position="57"/>
    </location>
</feature>
<protein>
    <submittedName>
        <fullName evidence="4">Sugar O-acetyltransferase</fullName>
    </submittedName>
</protein>
<dbReference type="Pfam" id="PF14602">
    <property type="entry name" value="Hexapep_2"/>
    <property type="match status" value="1"/>
</dbReference>
<reference evidence="4" key="2">
    <citation type="journal article" date="2021" name="PeerJ">
        <title>Extensive microbial diversity within the chicken gut microbiome revealed by metagenomics and culture.</title>
        <authorList>
            <person name="Gilroy R."/>
            <person name="Ravi A."/>
            <person name="Getino M."/>
            <person name="Pursley I."/>
            <person name="Horton D.L."/>
            <person name="Alikhan N.F."/>
            <person name="Baker D."/>
            <person name="Gharbi K."/>
            <person name="Hall N."/>
            <person name="Watson M."/>
            <person name="Adriaenssens E.M."/>
            <person name="Foster-Nyarko E."/>
            <person name="Jarju S."/>
            <person name="Secka A."/>
            <person name="Antonio M."/>
            <person name="Oren A."/>
            <person name="Chaudhuri R.R."/>
            <person name="La Ragione R."/>
            <person name="Hildebrand F."/>
            <person name="Pallen M.J."/>
        </authorList>
    </citation>
    <scope>NUCLEOTIDE SEQUENCE</scope>
    <source>
        <strain evidence="4">ChiW25-3613</strain>
    </source>
</reference>
<organism evidence="4 5">
    <name type="scientific">Candidatus Coproplasma stercoripullorum</name>
    <dbReference type="NCBI Taxonomy" id="2840751"/>
    <lineage>
        <taxon>Bacteria</taxon>
        <taxon>Bacillati</taxon>
        <taxon>Bacillota</taxon>
        <taxon>Clostridia</taxon>
        <taxon>Eubacteriales</taxon>
        <taxon>Candidatus Coproplasma</taxon>
    </lineage>
</organism>
<comment type="similarity">
    <text evidence="1">Belongs to the transferase hexapeptide repeat family.</text>
</comment>
<evidence type="ECO:0000256" key="1">
    <source>
        <dbReference type="ARBA" id="ARBA00007274"/>
    </source>
</evidence>
<dbReference type="InterPro" id="IPR001451">
    <property type="entry name" value="Hexapep"/>
</dbReference>
<comment type="caution">
    <text evidence="4">The sequence shown here is derived from an EMBL/GenBank/DDBJ whole genome shotgun (WGS) entry which is preliminary data.</text>
</comment>
<evidence type="ECO:0000313" key="4">
    <source>
        <dbReference type="EMBL" id="HIR39809.1"/>
    </source>
</evidence>
<dbReference type="CDD" id="cd03357">
    <property type="entry name" value="LbH_MAT_GAT"/>
    <property type="match status" value="1"/>
</dbReference>
<dbReference type="Gene3D" id="2.160.10.10">
    <property type="entry name" value="Hexapeptide repeat proteins"/>
    <property type="match status" value="1"/>
</dbReference>
<dbReference type="GO" id="GO:0008374">
    <property type="term" value="F:O-acyltransferase activity"/>
    <property type="evidence" value="ECO:0007669"/>
    <property type="project" value="TreeGrafter"/>
</dbReference>
<dbReference type="GO" id="GO:0005829">
    <property type="term" value="C:cytosol"/>
    <property type="evidence" value="ECO:0007669"/>
    <property type="project" value="TreeGrafter"/>
</dbReference>
<evidence type="ECO:0000259" key="3">
    <source>
        <dbReference type="SMART" id="SM01266"/>
    </source>
</evidence>
<dbReference type="InterPro" id="IPR051159">
    <property type="entry name" value="Hexapeptide_acetyltransf"/>
</dbReference>
<keyword evidence="2" id="KW-0808">Transferase</keyword>
<sequence length="182" mass="19695">MTEREKMLAGELYSARDEELKAAHARAISLCEKLNFGNLTDEEREEVTKQLLGKCGKNTVLGRGFWCDYGCNIEVGDNFYVNYDVVILDVCKVKIGNNCLIAPQAGIYTACHPLERDVRISGLELGKPITIGNDCWIGGHASILPGVTLGDNVVVGAGSVVTKSFPSNVVIAGNPARVIRKL</sequence>
<dbReference type="Pfam" id="PF12464">
    <property type="entry name" value="Mac"/>
    <property type="match status" value="1"/>
</dbReference>
<evidence type="ECO:0000313" key="5">
    <source>
        <dbReference type="Proteomes" id="UP000824179"/>
    </source>
</evidence>
<dbReference type="InterPro" id="IPR011004">
    <property type="entry name" value="Trimer_LpxA-like_sf"/>
</dbReference>
<reference evidence="4" key="1">
    <citation type="submission" date="2020-10" db="EMBL/GenBank/DDBJ databases">
        <authorList>
            <person name="Gilroy R."/>
        </authorList>
    </citation>
    <scope>NUCLEOTIDE SEQUENCE</scope>
    <source>
        <strain evidence="4">ChiW25-3613</strain>
    </source>
</reference>
<proteinExistence type="inferred from homology"/>
<dbReference type="EMBL" id="DVHB01000092">
    <property type="protein sequence ID" value="HIR39809.1"/>
    <property type="molecule type" value="Genomic_DNA"/>
</dbReference>
<gene>
    <name evidence="4" type="ORF">IAB90_05440</name>
</gene>
<accession>A0A9D1DBZ2</accession>
<dbReference type="SMART" id="SM01266">
    <property type="entry name" value="Mac"/>
    <property type="match status" value="1"/>
</dbReference>
<dbReference type="GO" id="GO:0016407">
    <property type="term" value="F:acetyltransferase activity"/>
    <property type="evidence" value="ECO:0007669"/>
    <property type="project" value="InterPro"/>
</dbReference>
<dbReference type="FunFam" id="2.160.10.10:FF:000008">
    <property type="entry name" value="Maltose O-acetyltransferase"/>
    <property type="match status" value="1"/>
</dbReference>
<dbReference type="PANTHER" id="PTHR23416">
    <property type="entry name" value="SIALIC ACID SYNTHASE-RELATED"/>
    <property type="match status" value="1"/>
</dbReference>
<name>A0A9D1DBZ2_9FIRM</name>
<dbReference type="InterPro" id="IPR024688">
    <property type="entry name" value="Mac_dom"/>
</dbReference>
<dbReference type="SUPFAM" id="SSF51161">
    <property type="entry name" value="Trimeric LpxA-like enzymes"/>
    <property type="match status" value="1"/>
</dbReference>